<dbReference type="EMBL" id="GL996521">
    <property type="protein sequence ID" value="EGV64283.1"/>
    <property type="molecule type" value="Genomic_DNA"/>
</dbReference>
<dbReference type="STRING" id="590646.G3B3Y0"/>
<dbReference type="PANTHER" id="PTHR28523">
    <property type="entry name" value="CYTOCHROME C OXIDASE ASSEMBLY FACTOR 1"/>
    <property type="match status" value="1"/>
</dbReference>
<evidence type="ECO:0000313" key="3">
    <source>
        <dbReference type="Proteomes" id="UP000000707"/>
    </source>
</evidence>
<keyword evidence="1" id="KW-0812">Transmembrane</keyword>
<dbReference type="AlphaFoldDB" id="G3B3Y0"/>
<dbReference type="KEGG" id="cten:18247180"/>
<keyword evidence="3" id="KW-1185">Reference proteome</keyword>
<accession>G3B3Y0</accession>
<gene>
    <name evidence="2" type="ORF">CANTEDRAFT_113915</name>
</gene>
<feature type="transmembrane region" description="Helical" evidence="1">
    <location>
        <begin position="75"/>
        <end position="93"/>
    </location>
</feature>
<protein>
    <submittedName>
        <fullName evidence="2">DUF1783-domain-containing protein</fullName>
    </submittedName>
</protein>
<dbReference type="InterPro" id="IPR042432">
    <property type="entry name" value="Coa1_fungi"/>
</dbReference>
<reference evidence="2 3" key="1">
    <citation type="journal article" date="2011" name="Proc. Natl. Acad. Sci. U.S.A.">
        <title>Comparative genomics of xylose-fermenting fungi for enhanced biofuel production.</title>
        <authorList>
            <person name="Wohlbach D.J."/>
            <person name="Kuo A."/>
            <person name="Sato T.K."/>
            <person name="Potts K.M."/>
            <person name="Salamov A.A."/>
            <person name="LaButti K.M."/>
            <person name="Sun H."/>
            <person name="Clum A."/>
            <person name="Pangilinan J.L."/>
            <person name="Lindquist E.A."/>
            <person name="Lucas S."/>
            <person name="Lapidus A."/>
            <person name="Jin M."/>
            <person name="Gunawan C."/>
            <person name="Balan V."/>
            <person name="Dale B.E."/>
            <person name="Jeffries T.W."/>
            <person name="Zinkel R."/>
            <person name="Barry K.W."/>
            <person name="Grigoriev I.V."/>
            <person name="Gasch A.P."/>
        </authorList>
    </citation>
    <scope>NUCLEOTIDE SEQUENCE [LARGE SCALE GENOMIC DNA]</scope>
    <source>
        <strain evidence="2">ATCC 10573</strain>
        <strain evidence="3">ATCC 10573 / BCRC 21748 / CBS 615 / JCM 9827 / NBRC 10315 / NRRL Y-1498 / VKM Y-70</strain>
    </source>
</reference>
<evidence type="ECO:0000256" key="1">
    <source>
        <dbReference type="SAM" id="Phobius"/>
    </source>
</evidence>
<keyword evidence="1" id="KW-1133">Transmembrane helix</keyword>
<dbReference type="OrthoDB" id="2100652at2759"/>
<keyword evidence="1" id="KW-0472">Membrane</keyword>
<dbReference type="GeneID" id="18247180"/>
<dbReference type="GO" id="GO:0033617">
    <property type="term" value="P:mitochondrial respiratory chain complex IV assembly"/>
    <property type="evidence" value="ECO:0007669"/>
    <property type="project" value="InterPro"/>
</dbReference>
<proteinExistence type="predicted"/>
<dbReference type="eggNOG" id="ENOG502RZQV">
    <property type="taxonomic scope" value="Eukaryota"/>
</dbReference>
<dbReference type="InterPro" id="IPR014807">
    <property type="entry name" value="Coa1"/>
</dbReference>
<dbReference type="GO" id="GO:0005743">
    <property type="term" value="C:mitochondrial inner membrane"/>
    <property type="evidence" value="ECO:0007669"/>
    <property type="project" value="TreeGrafter"/>
</dbReference>
<dbReference type="Pfam" id="PF08695">
    <property type="entry name" value="Coa1"/>
    <property type="match status" value="1"/>
</dbReference>
<name>G3B3Y0_CANTC</name>
<dbReference type="EMBL" id="GL996521">
    <property type="protein sequence ID" value="EGV64284.1"/>
    <property type="molecule type" value="Genomic_DNA"/>
</dbReference>
<organism evidence="3">
    <name type="scientific">Candida tenuis (strain ATCC 10573 / BCRC 21748 / CBS 615 / JCM 9827 / NBRC 10315 / NRRL Y-1498 / VKM Y-70)</name>
    <name type="common">Yeast</name>
    <name type="synonym">Yamadazyma tenuis</name>
    <dbReference type="NCBI Taxonomy" id="590646"/>
    <lineage>
        <taxon>Eukaryota</taxon>
        <taxon>Fungi</taxon>
        <taxon>Dikarya</taxon>
        <taxon>Ascomycota</taxon>
        <taxon>Saccharomycotina</taxon>
        <taxon>Pichiomycetes</taxon>
        <taxon>Debaryomycetaceae</taxon>
        <taxon>Yamadazyma</taxon>
    </lineage>
</organism>
<dbReference type="HOGENOM" id="CLU_092488_2_1_1"/>
<dbReference type="RefSeq" id="XP_006686598.1">
    <property type="nucleotide sequence ID" value="XM_006686535.1"/>
</dbReference>
<sequence length="194" mass="22208">MLRLGIQKAQTSGIQTFSRCTKTVLYRFTRSNTTSATANAYPNANTVTTSPKTRKVTVDRELPDPLKDRYKNMKYAIVYGIGVTISCVVIFNYEKTTSPIINSIFYSLRRNPSVLEQLGENVNYKTSWPWIYGELNTVRGEIDINFAVKGEKNDGILYFKASRPRKADPFTVHHWYLKSGDKQIDLKVFDTLDM</sequence>
<dbReference type="PANTHER" id="PTHR28523:SF1">
    <property type="entry name" value="CYTOCHROME C OXIDASE ASSEMBLY FACTOR 1"/>
    <property type="match status" value="1"/>
</dbReference>
<dbReference type="Proteomes" id="UP000000707">
    <property type="component" value="Unassembled WGS sequence"/>
</dbReference>
<evidence type="ECO:0000313" key="2">
    <source>
        <dbReference type="EMBL" id="EGV64283.1"/>
    </source>
</evidence>